<keyword evidence="4" id="KW-0418">Kinase</keyword>
<feature type="domain" description="Carbohydrate kinase PfkB" evidence="6">
    <location>
        <begin position="20"/>
        <end position="281"/>
    </location>
</feature>
<dbReference type="InterPro" id="IPR029056">
    <property type="entry name" value="Ribokinase-like"/>
</dbReference>
<dbReference type="InterPro" id="IPR017583">
    <property type="entry name" value="Tagatose/fructose_Pkinase"/>
</dbReference>
<sequence>MILCICPNPSIDTYAWLNTFNYGGTNRIEKLREYPGGKGTHVAFALKNMDMEVSLFGNWAGNNGEWIKNEVTKAGIRPLGIPLKGNNRKCYTFRSQDEAFDNTEILEPGPEMREGDWEKFLKKFTKQVPKHDIICMSGSWPKGAPEDAYLQLLKICTTYDKRAILDCSGIQLKNALKTPFYGLHINEHEAMEAFGANSDVKVFDYLRDKVSLIALTKGKEGLHLYANNKMLHANVVIDKVFSTVGSGDCLTAGITYGIYNGLSLEDIAKYGVACGAANCLNEDLGMLKASDVERLFRKATVSSTASSV</sequence>
<name>A0A0F9QZL6_9ZZZZ</name>
<dbReference type="GO" id="GO:0005524">
    <property type="term" value="F:ATP binding"/>
    <property type="evidence" value="ECO:0007669"/>
    <property type="project" value="UniProtKB-KW"/>
</dbReference>
<dbReference type="PANTHER" id="PTHR46566">
    <property type="entry name" value="1-PHOSPHOFRUCTOKINASE-RELATED"/>
    <property type="match status" value="1"/>
</dbReference>
<dbReference type="Gene3D" id="3.40.1190.20">
    <property type="match status" value="1"/>
</dbReference>
<comment type="similarity">
    <text evidence="1">Belongs to the carbohydrate kinase PfkB family.</text>
</comment>
<keyword evidence="3" id="KW-0547">Nucleotide-binding</keyword>
<gene>
    <name evidence="7" type="ORF">LCGC14_1034730</name>
</gene>
<evidence type="ECO:0000256" key="4">
    <source>
        <dbReference type="ARBA" id="ARBA00022777"/>
    </source>
</evidence>
<dbReference type="InterPro" id="IPR002173">
    <property type="entry name" value="Carboh/pur_kinase_PfkB_CS"/>
</dbReference>
<dbReference type="PIRSF" id="PIRSF000535">
    <property type="entry name" value="1PFK/6PFK/LacC"/>
    <property type="match status" value="1"/>
</dbReference>
<accession>A0A0F9QZL6</accession>
<evidence type="ECO:0000256" key="3">
    <source>
        <dbReference type="ARBA" id="ARBA00022741"/>
    </source>
</evidence>
<organism evidence="7">
    <name type="scientific">marine sediment metagenome</name>
    <dbReference type="NCBI Taxonomy" id="412755"/>
    <lineage>
        <taxon>unclassified sequences</taxon>
        <taxon>metagenomes</taxon>
        <taxon>ecological metagenomes</taxon>
    </lineage>
</organism>
<keyword evidence="5" id="KW-0067">ATP-binding</keyword>
<dbReference type="AlphaFoldDB" id="A0A0F9QZL6"/>
<dbReference type="GO" id="GO:0016773">
    <property type="term" value="F:phosphotransferase activity, alcohol group as acceptor"/>
    <property type="evidence" value="ECO:0007669"/>
    <property type="project" value="InterPro"/>
</dbReference>
<proteinExistence type="inferred from homology"/>
<dbReference type="PROSITE" id="PS00584">
    <property type="entry name" value="PFKB_KINASES_2"/>
    <property type="match status" value="1"/>
</dbReference>
<dbReference type="GO" id="GO:0005975">
    <property type="term" value="P:carbohydrate metabolic process"/>
    <property type="evidence" value="ECO:0007669"/>
    <property type="project" value="InterPro"/>
</dbReference>
<comment type="caution">
    <text evidence="7">The sequence shown here is derived from an EMBL/GenBank/DDBJ whole genome shotgun (WGS) entry which is preliminary data.</text>
</comment>
<evidence type="ECO:0000256" key="1">
    <source>
        <dbReference type="ARBA" id="ARBA00010688"/>
    </source>
</evidence>
<dbReference type="PANTHER" id="PTHR46566:SF2">
    <property type="entry name" value="ATP-DEPENDENT 6-PHOSPHOFRUCTOKINASE ISOZYME 2"/>
    <property type="match status" value="1"/>
</dbReference>
<dbReference type="Pfam" id="PF00294">
    <property type="entry name" value="PfkB"/>
    <property type="match status" value="1"/>
</dbReference>
<reference evidence="7" key="1">
    <citation type="journal article" date="2015" name="Nature">
        <title>Complex archaea that bridge the gap between prokaryotes and eukaryotes.</title>
        <authorList>
            <person name="Spang A."/>
            <person name="Saw J.H."/>
            <person name="Jorgensen S.L."/>
            <person name="Zaremba-Niedzwiedzka K."/>
            <person name="Martijn J."/>
            <person name="Lind A.E."/>
            <person name="van Eijk R."/>
            <person name="Schleper C."/>
            <person name="Guy L."/>
            <person name="Ettema T.J."/>
        </authorList>
    </citation>
    <scope>NUCLEOTIDE SEQUENCE</scope>
</reference>
<evidence type="ECO:0000313" key="7">
    <source>
        <dbReference type="EMBL" id="KKN10623.1"/>
    </source>
</evidence>
<evidence type="ECO:0000256" key="2">
    <source>
        <dbReference type="ARBA" id="ARBA00022679"/>
    </source>
</evidence>
<evidence type="ECO:0000259" key="6">
    <source>
        <dbReference type="Pfam" id="PF00294"/>
    </source>
</evidence>
<dbReference type="GO" id="GO:0016301">
    <property type="term" value="F:kinase activity"/>
    <property type="evidence" value="ECO:0007669"/>
    <property type="project" value="UniProtKB-KW"/>
</dbReference>
<dbReference type="SUPFAM" id="SSF53613">
    <property type="entry name" value="Ribokinase-like"/>
    <property type="match status" value="1"/>
</dbReference>
<dbReference type="EMBL" id="LAZR01004228">
    <property type="protein sequence ID" value="KKN10623.1"/>
    <property type="molecule type" value="Genomic_DNA"/>
</dbReference>
<protein>
    <recommendedName>
        <fullName evidence="6">Carbohydrate kinase PfkB domain-containing protein</fullName>
    </recommendedName>
</protein>
<keyword evidence="2" id="KW-0808">Transferase</keyword>
<dbReference type="InterPro" id="IPR011611">
    <property type="entry name" value="PfkB_dom"/>
</dbReference>
<evidence type="ECO:0000256" key="5">
    <source>
        <dbReference type="ARBA" id="ARBA00022840"/>
    </source>
</evidence>